<dbReference type="InterPro" id="IPR012999">
    <property type="entry name" value="Pyr_OxRdtase_I_AS"/>
</dbReference>
<gene>
    <name evidence="19" type="primary">lpdA</name>
    <name evidence="19" type="ORF">C2E25_01480</name>
</gene>
<evidence type="ECO:0000256" key="9">
    <source>
        <dbReference type="ARBA" id="ARBA00023027"/>
    </source>
</evidence>
<dbReference type="FunFam" id="3.30.390.30:FF:000001">
    <property type="entry name" value="Dihydrolipoyl dehydrogenase"/>
    <property type="match status" value="1"/>
</dbReference>
<dbReference type="InterPro" id="IPR050151">
    <property type="entry name" value="Class-I_Pyr_Nuc-Dis_Oxidored"/>
</dbReference>
<dbReference type="PIRSF" id="PIRSF000350">
    <property type="entry name" value="Mercury_reductase_MerA"/>
    <property type="match status" value="1"/>
</dbReference>
<dbReference type="EMBL" id="PPFX01000002">
    <property type="protein sequence ID" value="PNU21561.1"/>
    <property type="molecule type" value="Genomic_DNA"/>
</dbReference>
<proteinExistence type="inferred from homology"/>
<keyword evidence="5" id="KW-0963">Cytoplasm</keyword>
<comment type="caution">
    <text evidence="19">The sequence shown here is derived from an EMBL/GenBank/DDBJ whole genome shotgun (WGS) entry which is preliminary data.</text>
</comment>
<evidence type="ECO:0000256" key="12">
    <source>
        <dbReference type="ARBA" id="ARBA00049187"/>
    </source>
</evidence>
<evidence type="ECO:0000256" key="2">
    <source>
        <dbReference type="ARBA" id="ARBA00007532"/>
    </source>
</evidence>
<evidence type="ECO:0000256" key="13">
    <source>
        <dbReference type="PIRSR" id="PIRSR000350-2"/>
    </source>
</evidence>
<evidence type="ECO:0000256" key="14">
    <source>
        <dbReference type="PIRSR" id="PIRSR000350-3"/>
    </source>
</evidence>
<name>A0A2K2HEA4_9BACT</name>
<evidence type="ECO:0000256" key="3">
    <source>
        <dbReference type="ARBA" id="ARBA00012608"/>
    </source>
</evidence>
<keyword evidence="14" id="KW-0547">Nucleotide-binding</keyword>
<keyword evidence="7 14" id="KW-0274">FAD</keyword>
<evidence type="ECO:0000256" key="11">
    <source>
        <dbReference type="ARBA" id="ARBA00023284"/>
    </source>
</evidence>
<evidence type="ECO:0000256" key="7">
    <source>
        <dbReference type="ARBA" id="ARBA00022827"/>
    </source>
</evidence>
<feature type="binding site" evidence="14">
    <location>
        <position position="346"/>
    </location>
    <ligand>
        <name>FAD</name>
        <dbReference type="ChEBI" id="CHEBI:57692"/>
    </ligand>
</feature>
<keyword evidence="10" id="KW-1015">Disulfide bond</keyword>
<dbReference type="PRINTS" id="PR00368">
    <property type="entry name" value="FADPNR"/>
</dbReference>
<dbReference type="Gene3D" id="3.50.50.60">
    <property type="entry name" value="FAD/NAD(P)-binding domain"/>
    <property type="match status" value="2"/>
</dbReference>
<evidence type="ECO:0000313" key="19">
    <source>
        <dbReference type="EMBL" id="PNU21561.1"/>
    </source>
</evidence>
<evidence type="ECO:0000256" key="1">
    <source>
        <dbReference type="ARBA" id="ARBA00004496"/>
    </source>
</evidence>
<dbReference type="Pfam" id="PF07992">
    <property type="entry name" value="Pyr_redox_2"/>
    <property type="match status" value="1"/>
</dbReference>
<dbReference type="InterPro" id="IPR036188">
    <property type="entry name" value="FAD/NAD-bd_sf"/>
</dbReference>
<feature type="binding site" evidence="14">
    <location>
        <position position="194"/>
    </location>
    <ligand>
        <name>FAD</name>
        <dbReference type="ChEBI" id="CHEBI:57692"/>
    </ligand>
</feature>
<evidence type="ECO:0000256" key="6">
    <source>
        <dbReference type="ARBA" id="ARBA00022630"/>
    </source>
</evidence>
<organism evidence="19 20">
    <name type="scientific">Geothermobacter hydrogeniphilus</name>
    <dbReference type="NCBI Taxonomy" id="1969733"/>
    <lineage>
        <taxon>Bacteria</taxon>
        <taxon>Pseudomonadati</taxon>
        <taxon>Thermodesulfobacteriota</taxon>
        <taxon>Desulfuromonadia</taxon>
        <taxon>Desulfuromonadales</taxon>
        <taxon>Geothermobacteraceae</taxon>
        <taxon>Geothermobacter</taxon>
    </lineage>
</organism>
<evidence type="ECO:0000259" key="17">
    <source>
        <dbReference type="Pfam" id="PF02852"/>
    </source>
</evidence>
<dbReference type="SUPFAM" id="SSF55424">
    <property type="entry name" value="FAD/NAD-linked reductases, dimerisation (C-terminal) domain"/>
    <property type="match status" value="1"/>
</dbReference>
<dbReference type="InterPro" id="IPR001100">
    <property type="entry name" value="Pyr_nuc-diS_OxRdtase"/>
</dbReference>
<dbReference type="Proteomes" id="UP000236340">
    <property type="component" value="Unassembled WGS sequence"/>
</dbReference>
<feature type="domain" description="FAD/NAD(P)-binding" evidence="18">
    <location>
        <begin position="85"/>
        <end position="402"/>
    </location>
</feature>
<feature type="domain" description="Pyridine nucleotide-disulphide oxidoreductase dimerisation" evidence="17">
    <location>
        <begin position="421"/>
        <end position="530"/>
    </location>
</feature>
<evidence type="ECO:0000313" key="20">
    <source>
        <dbReference type="Proteomes" id="UP000236340"/>
    </source>
</evidence>
<evidence type="ECO:0000256" key="5">
    <source>
        <dbReference type="ARBA" id="ARBA00022490"/>
    </source>
</evidence>
<keyword evidence="11 16" id="KW-0676">Redox-active center</keyword>
<comment type="subcellular location">
    <subcellularLocation>
        <location evidence="1">Cytoplasm</location>
    </subcellularLocation>
</comment>
<dbReference type="PANTHER" id="PTHR22912">
    <property type="entry name" value="DISULFIDE OXIDOREDUCTASE"/>
    <property type="match status" value="1"/>
</dbReference>
<keyword evidence="9 14" id="KW-0520">NAD</keyword>
<dbReference type="NCBIfam" id="TIGR01350">
    <property type="entry name" value="lipoamide_DH"/>
    <property type="match status" value="1"/>
</dbReference>
<evidence type="ECO:0000256" key="16">
    <source>
        <dbReference type="RuleBase" id="RU003692"/>
    </source>
</evidence>
<comment type="miscellaneous">
    <text evidence="16">The active site is a redox-active disulfide bond.</text>
</comment>
<dbReference type="PRINTS" id="PR00411">
    <property type="entry name" value="PNDRDTASEI"/>
</dbReference>
<sequence length="546" mass="57878">MRSALMTVSTEMASRWLSGWTVSRICSRRESFCGSVMVRKRTSVCSASAPGEAWPELGWNRSVTGGKRKTARRCRVVREETMKEFDIAVVGAGPGGYVAAIKAARAGAATCVIEDDKAGGTCLNRGCIPTKALFSTAHLLRRLRQAADHGIDIPSLNFDYTRAAERKDKVVAKLVGGVEQLLKGHGVDLFRGRGTLEGPGRLRVRRGGVVGHVRAKKIILATGSLPAVPKSLPVDEENILTSTGILAIKNLPQSLLVVGGGYIGCEFASIFSTFGCRVTVVEALPRLLAMSDRQAVREVEKSFQKQDVKVLTGTSVTSLETIDGGVRATLSNGDVLQVEKVLIAIGRRPNTEGLGLEEVGVARDERGCVRVDDQMRTSVDDVYAIGDVTGGIQLAHVASYQAGIAVTNALGGAAHADYRVVPSSIFTLPEVSQVGLSEEQCKEQGIEVAIGRFAYLATSKAVCEGETEGSIKLLAEKRSGRLLGASIAGADASTLIAEVGVAMAAGLTAEQLGEIIHSHPTLPEMVKEAAEDVSGQAVHKVGRRKR</sequence>
<protein>
    <recommendedName>
        <fullName evidence="4 16">Dihydrolipoyl dehydrogenase</fullName>
        <ecNumber evidence="3 16">1.8.1.4</ecNumber>
    </recommendedName>
</protein>
<dbReference type="SUPFAM" id="SSF51905">
    <property type="entry name" value="FAD/NAD(P)-binding domain"/>
    <property type="match status" value="1"/>
</dbReference>
<feature type="binding site" evidence="14">
    <location>
        <begin position="222"/>
        <end position="224"/>
    </location>
    <ligand>
        <name>FAD</name>
        <dbReference type="ChEBI" id="CHEBI:57692"/>
    </ligand>
</feature>
<feature type="binding site" evidence="14">
    <location>
        <position position="131"/>
    </location>
    <ligand>
        <name>FAD</name>
        <dbReference type="ChEBI" id="CHEBI:57692"/>
    </ligand>
</feature>
<comment type="cofactor">
    <cofactor evidence="14 16">
        <name>FAD</name>
        <dbReference type="ChEBI" id="CHEBI:57692"/>
    </cofactor>
    <text evidence="14 16">Binds 1 FAD per subunit.</text>
</comment>
<dbReference type="GO" id="GO:0050660">
    <property type="term" value="F:flavin adenine dinucleotide binding"/>
    <property type="evidence" value="ECO:0007669"/>
    <property type="project" value="InterPro"/>
</dbReference>
<comment type="catalytic activity">
    <reaction evidence="12 16">
        <text>N(6)-[(R)-dihydrolipoyl]-L-lysyl-[protein] + NAD(+) = N(6)-[(R)-lipoyl]-L-lysyl-[protein] + NADH + H(+)</text>
        <dbReference type="Rhea" id="RHEA:15045"/>
        <dbReference type="Rhea" id="RHEA-COMP:10474"/>
        <dbReference type="Rhea" id="RHEA-COMP:10475"/>
        <dbReference type="ChEBI" id="CHEBI:15378"/>
        <dbReference type="ChEBI" id="CHEBI:57540"/>
        <dbReference type="ChEBI" id="CHEBI:57945"/>
        <dbReference type="ChEBI" id="CHEBI:83099"/>
        <dbReference type="ChEBI" id="CHEBI:83100"/>
        <dbReference type="EC" id="1.8.1.4"/>
    </reaction>
</comment>
<dbReference type="GO" id="GO:0004148">
    <property type="term" value="F:dihydrolipoyl dehydrogenase (NADH) activity"/>
    <property type="evidence" value="ECO:0007669"/>
    <property type="project" value="UniProtKB-EC"/>
</dbReference>
<feature type="binding site" evidence="14">
    <location>
        <position position="282"/>
    </location>
    <ligand>
        <name>NAD(+)</name>
        <dbReference type="ChEBI" id="CHEBI:57540"/>
    </ligand>
</feature>
<evidence type="ECO:0000259" key="18">
    <source>
        <dbReference type="Pfam" id="PF07992"/>
    </source>
</evidence>
<dbReference type="PROSITE" id="PS00076">
    <property type="entry name" value="PYRIDINE_REDOX_1"/>
    <property type="match status" value="1"/>
</dbReference>
<keyword evidence="8 16" id="KW-0560">Oxidoreductase</keyword>
<dbReference type="AlphaFoldDB" id="A0A2K2HEA4"/>
<reference evidence="19 20" key="1">
    <citation type="journal article" date="2018" name="Genome Announc.">
        <title>Genome Sequence of Geothermobacter sp. HR-1 Iron Reducer from the Loihi Seamount.</title>
        <authorList>
            <person name="Smith H."/>
            <person name="Abuyen K."/>
            <person name="Tremblay J."/>
            <person name="Savalia P."/>
            <person name="Perez-Rodriguez I."/>
            <person name="Emerson D."/>
            <person name="Tully B."/>
            <person name="Amend J."/>
        </authorList>
    </citation>
    <scope>NUCLEOTIDE SEQUENCE [LARGE SCALE GENOMIC DNA]</scope>
    <source>
        <strain evidence="19 20">HR-1</strain>
    </source>
</reference>
<accession>A0A2K2HEA4</accession>
<dbReference type="GO" id="GO:0006103">
    <property type="term" value="P:2-oxoglutarate metabolic process"/>
    <property type="evidence" value="ECO:0007669"/>
    <property type="project" value="TreeGrafter"/>
</dbReference>
<evidence type="ECO:0000256" key="10">
    <source>
        <dbReference type="ARBA" id="ARBA00023157"/>
    </source>
</evidence>
<dbReference type="InterPro" id="IPR004099">
    <property type="entry name" value="Pyr_nucl-diS_OxRdtase_dimer"/>
</dbReference>
<feature type="binding site" evidence="14">
    <location>
        <position position="387"/>
    </location>
    <ligand>
        <name>FAD</name>
        <dbReference type="ChEBI" id="CHEBI:57692"/>
    </ligand>
</feature>
<dbReference type="EC" id="1.8.1.4" evidence="3 16"/>
<keyword evidence="6 16" id="KW-0285">Flavoprotein</keyword>
<comment type="similarity">
    <text evidence="2 16">Belongs to the class-I pyridine nucleotide-disulfide oxidoreductase family.</text>
</comment>
<dbReference type="Pfam" id="PF02852">
    <property type="entry name" value="Pyr_redox_dim"/>
    <property type="match status" value="1"/>
</dbReference>
<evidence type="ECO:0000256" key="15">
    <source>
        <dbReference type="PIRSR" id="PIRSR000350-4"/>
    </source>
</evidence>
<dbReference type="InterPro" id="IPR006258">
    <property type="entry name" value="Lipoamide_DH"/>
</dbReference>
<dbReference type="InterPro" id="IPR016156">
    <property type="entry name" value="FAD/NAD-linked_Rdtase_dimer_sf"/>
</dbReference>
<dbReference type="GO" id="GO:0005737">
    <property type="term" value="C:cytoplasm"/>
    <property type="evidence" value="ECO:0007669"/>
    <property type="project" value="UniProtKB-SubCell"/>
</dbReference>
<dbReference type="InterPro" id="IPR023753">
    <property type="entry name" value="FAD/NAD-binding_dom"/>
</dbReference>
<evidence type="ECO:0000256" key="8">
    <source>
        <dbReference type="ARBA" id="ARBA00023002"/>
    </source>
</evidence>
<dbReference type="PANTHER" id="PTHR22912:SF217">
    <property type="entry name" value="DIHYDROLIPOYL DEHYDROGENASE"/>
    <property type="match status" value="1"/>
</dbReference>
<evidence type="ECO:0000256" key="4">
    <source>
        <dbReference type="ARBA" id="ARBA00016961"/>
    </source>
</evidence>
<feature type="binding site" evidence="14">
    <location>
        <begin position="259"/>
        <end position="266"/>
    </location>
    <ligand>
        <name>NAD(+)</name>
        <dbReference type="ChEBI" id="CHEBI:57540"/>
    </ligand>
</feature>
<dbReference type="Gene3D" id="3.30.390.30">
    <property type="match status" value="1"/>
</dbReference>
<feature type="active site" description="Proton acceptor" evidence="13">
    <location>
        <position position="519"/>
    </location>
</feature>
<feature type="disulfide bond" description="Redox-active" evidence="15">
    <location>
        <begin position="122"/>
        <end position="127"/>
    </location>
</feature>